<sequence>MATSILAATMPAHEPNMTAMQSSHSLAAVASTARAAGVPIPDTPSTGDTYNTDGPGTAQGRESPNVKHLIRLSIRTARSALSPEHRTRRGTLGSVPSSAAPTREQQNADRGSSAGSASGGWRAALGAEGTAHGFFYADDRVQACRTIWRAWVAFRNRRIFQRLKNLLLRSETSLTLHLLKRLSPMEAQLLRDPVSHALSTRGVAVHYLSGQQALAPDTQAARDAWSLMGNPRYQATAIADDLAIHYNRSPQSLVISDPMQVTSRRDHVRYLAGLDARVPELGGRANGWRRLDGLNANSWAAAVGRARGRVRARKLGPVADAPKVGEEVAGGAVVARVRPMSQGAKVVSRADREKQRRIKQIERLRALYMADGARVVRDAHTQPIATRSVSAALPGAADFEDDDEDGEVEGAGEGAFDTLFAWSNTLDIDDYNF</sequence>
<evidence type="ECO:0000256" key="1">
    <source>
        <dbReference type="SAM" id="MobiDB-lite"/>
    </source>
</evidence>
<dbReference type="eggNOG" id="ENOG502QUVK">
    <property type="taxonomic scope" value="Eukaryota"/>
</dbReference>
<gene>
    <name evidence="2" type="ORF">AMAG_13250</name>
</gene>
<feature type="region of interest" description="Disordered" evidence="1">
    <location>
        <begin position="77"/>
        <end position="120"/>
    </location>
</feature>
<accession>A0A0L0T0A6</accession>
<dbReference type="PANTHER" id="PTHR33504">
    <property type="entry name" value="NADH DEHYDROGENASE (UBIQUINONE) 1 BETA SUBCOMPLEX, 4"/>
    <property type="match status" value="1"/>
</dbReference>
<name>A0A0L0T0A6_ALLM3</name>
<dbReference type="AlphaFoldDB" id="A0A0L0T0A6"/>
<dbReference type="PANTHER" id="PTHR33504:SF1">
    <property type="entry name" value="FAMILY WITH SEQUENCE SIMILARITY 90, MEMBER A1B"/>
    <property type="match status" value="1"/>
</dbReference>
<dbReference type="EMBL" id="GG745355">
    <property type="protein sequence ID" value="KNE68080.1"/>
    <property type="molecule type" value="Genomic_DNA"/>
</dbReference>
<keyword evidence="3" id="KW-1185">Reference proteome</keyword>
<feature type="compositionally biased region" description="Low complexity" evidence="1">
    <location>
        <begin position="111"/>
        <end position="120"/>
    </location>
</feature>
<dbReference type="VEuPathDB" id="FungiDB:AMAG_13250"/>
<evidence type="ECO:0000313" key="2">
    <source>
        <dbReference type="EMBL" id="KNE68080.1"/>
    </source>
</evidence>
<evidence type="ECO:0000313" key="3">
    <source>
        <dbReference type="Proteomes" id="UP000054350"/>
    </source>
</evidence>
<protein>
    <submittedName>
        <fullName evidence="2">Uncharacterized protein</fullName>
    </submittedName>
</protein>
<feature type="compositionally biased region" description="Polar residues" evidence="1">
    <location>
        <begin position="94"/>
        <end position="110"/>
    </location>
</feature>
<organism evidence="2 3">
    <name type="scientific">Allomyces macrogynus (strain ATCC 38327)</name>
    <name type="common">Allomyces javanicus var. macrogynus</name>
    <dbReference type="NCBI Taxonomy" id="578462"/>
    <lineage>
        <taxon>Eukaryota</taxon>
        <taxon>Fungi</taxon>
        <taxon>Fungi incertae sedis</taxon>
        <taxon>Blastocladiomycota</taxon>
        <taxon>Blastocladiomycetes</taxon>
        <taxon>Blastocladiales</taxon>
        <taxon>Blastocladiaceae</taxon>
        <taxon>Allomyces</taxon>
    </lineage>
</organism>
<dbReference type="STRING" id="578462.A0A0L0T0A6"/>
<dbReference type="OrthoDB" id="10006090at2759"/>
<dbReference type="Proteomes" id="UP000054350">
    <property type="component" value="Unassembled WGS sequence"/>
</dbReference>
<feature type="compositionally biased region" description="Polar residues" evidence="1">
    <location>
        <begin position="43"/>
        <end position="54"/>
    </location>
</feature>
<reference evidence="3" key="2">
    <citation type="submission" date="2009-11" db="EMBL/GenBank/DDBJ databases">
        <title>The Genome Sequence of Allomyces macrogynus strain ATCC 38327.</title>
        <authorList>
            <consortium name="The Broad Institute Genome Sequencing Platform"/>
            <person name="Russ C."/>
            <person name="Cuomo C."/>
            <person name="Shea T."/>
            <person name="Young S.K."/>
            <person name="Zeng Q."/>
            <person name="Koehrsen M."/>
            <person name="Haas B."/>
            <person name="Borodovsky M."/>
            <person name="Guigo R."/>
            <person name="Alvarado L."/>
            <person name="Berlin A."/>
            <person name="Borenstein D."/>
            <person name="Chen Z."/>
            <person name="Engels R."/>
            <person name="Freedman E."/>
            <person name="Gellesch M."/>
            <person name="Goldberg J."/>
            <person name="Griggs A."/>
            <person name="Gujja S."/>
            <person name="Heiman D."/>
            <person name="Hepburn T."/>
            <person name="Howarth C."/>
            <person name="Jen D."/>
            <person name="Larson L."/>
            <person name="Lewis B."/>
            <person name="Mehta T."/>
            <person name="Park D."/>
            <person name="Pearson M."/>
            <person name="Roberts A."/>
            <person name="Saif S."/>
            <person name="Shenoy N."/>
            <person name="Sisk P."/>
            <person name="Stolte C."/>
            <person name="Sykes S."/>
            <person name="Walk T."/>
            <person name="White J."/>
            <person name="Yandava C."/>
            <person name="Burger G."/>
            <person name="Gray M.W."/>
            <person name="Holland P.W.H."/>
            <person name="King N."/>
            <person name="Lang F.B.F."/>
            <person name="Roger A.J."/>
            <person name="Ruiz-Trillo I."/>
            <person name="Lander E."/>
            <person name="Nusbaum C."/>
        </authorList>
    </citation>
    <scope>NUCLEOTIDE SEQUENCE [LARGE SCALE GENOMIC DNA]</scope>
    <source>
        <strain evidence="3">ATCC 38327</strain>
    </source>
</reference>
<feature type="region of interest" description="Disordered" evidence="1">
    <location>
        <begin position="38"/>
        <end position="64"/>
    </location>
</feature>
<reference evidence="2 3" key="1">
    <citation type="submission" date="2009-11" db="EMBL/GenBank/DDBJ databases">
        <title>Annotation of Allomyces macrogynus ATCC 38327.</title>
        <authorList>
            <consortium name="The Broad Institute Genome Sequencing Platform"/>
            <person name="Russ C."/>
            <person name="Cuomo C."/>
            <person name="Burger G."/>
            <person name="Gray M.W."/>
            <person name="Holland P.W.H."/>
            <person name="King N."/>
            <person name="Lang F.B.F."/>
            <person name="Roger A.J."/>
            <person name="Ruiz-Trillo I."/>
            <person name="Young S.K."/>
            <person name="Zeng Q."/>
            <person name="Gargeya S."/>
            <person name="Fitzgerald M."/>
            <person name="Haas B."/>
            <person name="Abouelleil A."/>
            <person name="Alvarado L."/>
            <person name="Arachchi H.M."/>
            <person name="Berlin A."/>
            <person name="Chapman S.B."/>
            <person name="Gearin G."/>
            <person name="Goldberg J."/>
            <person name="Griggs A."/>
            <person name="Gujja S."/>
            <person name="Hansen M."/>
            <person name="Heiman D."/>
            <person name="Howarth C."/>
            <person name="Larimer J."/>
            <person name="Lui A."/>
            <person name="MacDonald P.J.P."/>
            <person name="McCowen C."/>
            <person name="Montmayeur A."/>
            <person name="Murphy C."/>
            <person name="Neiman D."/>
            <person name="Pearson M."/>
            <person name="Priest M."/>
            <person name="Roberts A."/>
            <person name="Saif S."/>
            <person name="Shea T."/>
            <person name="Sisk P."/>
            <person name="Stolte C."/>
            <person name="Sykes S."/>
            <person name="Wortman J."/>
            <person name="Nusbaum C."/>
            <person name="Birren B."/>
        </authorList>
    </citation>
    <scope>NUCLEOTIDE SEQUENCE [LARGE SCALE GENOMIC DNA]</scope>
    <source>
        <strain evidence="2 3">ATCC 38327</strain>
    </source>
</reference>
<proteinExistence type="predicted"/>